<dbReference type="PROSITE" id="PS50111">
    <property type="entry name" value="CHEMOTAXIS_TRANSDUC_2"/>
    <property type="match status" value="1"/>
</dbReference>
<evidence type="ECO:0000259" key="4">
    <source>
        <dbReference type="PROSITE" id="PS50111"/>
    </source>
</evidence>
<keyword evidence="3" id="KW-0472">Membrane</keyword>
<keyword evidence="1 2" id="KW-0807">Transducer</keyword>
<dbReference type="EMBL" id="JAMXFF010000005">
    <property type="protein sequence ID" value="MCT7965704.1"/>
    <property type="molecule type" value="Genomic_DNA"/>
</dbReference>
<dbReference type="PANTHER" id="PTHR32089:SF112">
    <property type="entry name" value="LYSOZYME-LIKE PROTEIN-RELATED"/>
    <property type="match status" value="1"/>
</dbReference>
<sequence>MSEISGKFKEVSRAQRILSYTDEMVLSTAMMARQVRGYLLIQSEEALLEFQNQKERYDTAARIVEPLIQEPEQQEIYRSMILAGQEYYQMSQRTIELKNGNRHDEAVNLYLRESKTLVGRLDNLGGIFNDNEQKILDDYTDQAQESIRFLIGAAIVTTLLSLFLGTVAASLIWSTIAKTNLTINETVNAIVTSSSEISATVEQQERSASYQASSANQTTSTMHQLGVSSAQTVEQAESAAENARQILGLAESSVVGARDVLSLAESSAQGSRQVLTLAEGGNKTVGRTLEGMSILKEKVGAIAEQILRLSEQTNQIGSITNLVSDLANQTNMLSLNAAVEAVRAGEHGKGFGVVATEIRKLADQSKKSAEKINQLVFAIQSAINSTVMVTDEGRKTAETGIELSRDTADAFIKVTEAIEEIVLKSSEGVVQAINEVVLQNQQNSLAAVNEVVVNNQQISLTAKQQAIAIQEVVEAMNNLNQGAVQTASGITQTKVGIQKLNEAAHSLKTIV</sequence>
<accession>A0ABT2MLS8</accession>
<keyword evidence="6" id="KW-1185">Reference proteome</keyword>
<comment type="caution">
    <text evidence="5">The sequence shown here is derived from an EMBL/GenBank/DDBJ whole genome shotgun (WGS) entry which is preliminary data.</text>
</comment>
<dbReference type="InterPro" id="IPR007891">
    <property type="entry name" value="CHASE3"/>
</dbReference>
<evidence type="ECO:0000313" key="5">
    <source>
        <dbReference type="EMBL" id="MCT7965704.1"/>
    </source>
</evidence>
<dbReference type="Pfam" id="PF00015">
    <property type="entry name" value="MCPsignal"/>
    <property type="match status" value="1"/>
</dbReference>
<evidence type="ECO:0000256" key="3">
    <source>
        <dbReference type="SAM" id="Phobius"/>
    </source>
</evidence>
<dbReference type="Proteomes" id="UP001525890">
    <property type="component" value="Unassembled WGS sequence"/>
</dbReference>
<dbReference type="SUPFAM" id="SSF58104">
    <property type="entry name" value="Methyl-accepting chemotaxis protein (MCP) signaling domain"/>
    <property type="match status" value="1"/>
</dbReference>
<proteinExistence type="predicted"/>
<dbReference type="Pfam" id="PF05227">
    <property type="entry name" value="CHASE3"/>
    <property type="match status" value="1"/>
</dbReference>
<keyword evidence="3" id="KW-1133">Transmembrane helix</keyword>
<feature type="transmembrane region" description="Helical" evidence="3">
    <location>
        <begin position="149"/>
        <end position="173"/>
    </location>
</feature>
<feature type="domain" description="Methyl-accepting transducer" evidence="4">
    <location>
        <begin position="186"/>
        <end position="480"/>
    </location>
</feature>
<dbReference type="InterPro" id="IPR004089">
    <property type="entry name" value="MCPsignal_dom"/>
</dbReference>
<evidence type="ECO:0000313" key="6">
    <source>
        <dbReference type="Proteomes" id="UP001525890"/>
    </source>
</evidence>
<name>A0ABT2MLS8_9CYAN</name>
<dbReference type="Gene3D" id="1.10.287.950">
    <property type="entry name" value="Methyl-accepting chemotaxis protein"/>
    <property type="match status" value="1"/>
</dbReference>
<protein>
    <submittedName>
        <fullName evidence="5">Methyl-accepting chemotaxis protein</fullName>
    </submittedName>
</protein>
<gene>
    <name evidence="5" type="ORF">NG799_05065</name>
</gene>
<evidence type="ECO:0000256" key="1">
    <source>
        <dbReference type="ARBA" id="ARBA00023224"/>
    </source>
</evidence>
<dbReference type="SMART" id="SM00283">
    <property type="entry name" value="MA"/>
    <property type="match status" value="1"/>
</dbReference>
<organism evidence="5 6">
    <name type="scientific">Laspinema palackyanum D2a</name>
    <dbReference type="NCBI Taxonomy" id="2953684"/>
    <lineage>
        <taxon>Bacteria</taxon>
        <taxon>Bacillati</taxon>
        <taxon>Cyanobacteriota</taxon>
        <taxon>Cyanophyceae</taxon>
        <taxon>Oscillatoriophycideae</taxon>
        <taxon>Oscillatoriales</taxon>
        <taxon>Laspinemataceae</taxon>
        <taxon>Laspinema</taxon>
        <taxon>Laspinema palackyanum</taxon>
    </lineage>
</organism>
<reference evidence="5 6" key="1">
    <citation type="journal article" date="2022" name="Front. Microbiol.">
        <title>High genomic differentiation and limited gene flow indicate recent cryptic speciation within the genus Laspinema (cyanobacteria).</title>
        <authorList>
            <person name="Stanojkovic A."/>
            <person name="Skoupy S."/>
            <person name="Skaloud P."/>
            <person name="Dvorak P."/>
        </authorList>
    </citation>
    <scope>NUCLEOTIDE SEQUENCE [LARGE SCALE GENOMIC DNA]</scope>
    <source>
        <strain evidence="5 6">D2a</strain>
    </source>
</reference>
<evidence type="ECO:0000256" key="2">
    <source>
        <dbReference type="PROSITE-ProRule" id="PRU00284"/>
    </source>
</evidence>
<dbReference type="PANTHER" id="PTHR32089">
    <property type="entry name" value="METHYL-ACCEPTING CHEMOTAXIS PROTEIN MCPB"/>
    <property type="match status" value="1"/>
</dbReference>
<keyword evidence="3" id="KW-0812">Transmembrane</keyword>